<proteinExistence type="predicted"/>
<keyword evidence="9" id="KW-0407">Ion channel</keyword>
<organism evidence="13 14">
    <name type="scientific">Corallincola spongiicola</name>
    <dbReference type="NCBI Taxonomy" id="2520508"/>
    <lineage>
        <taxon>Bacteria</taxon>
        <taxon>Pseudomonadati</taxon>
        <taxon>Pseudomonadota</taxon>
        <taxon>Gammaproteobacteria</taxon>
        <taxon>Alteromonadales</taxon>
        <taxon>Psychromonadaceae</taxon>
        <taxon>Corallincola</taxon>
    </lineage>
</organism>
<feature type="domain" description="Ionotropic glutamate receptor C-terminal" evidence="12">
    <location>
        <begin position="45"/>
        <end position="371"/>
    </location>
</feature>
<sequence length="373" mass="40555">MDRDRLSRGVSTWIWFVSVLIGCAVWVPSAAAEVSADAVTAQQKTLVIATRDAPPFAIKTGDGWHGITIELVRHIADQSGIQLEFREMEIDEMLLAASRSEISAAAAALTITAEREQSVDFTHPFLTSGLGIAVAKSQSVSWISAVKALFSGPFIKAAGALLAVLTIVGVVVWLAERKHNEQFSVAPIKGVGAGVWWSAVTMTTVGYGDKAPKSLLGRIVGLIWMFASIIIISGFTAAIATSLTVGQLEQSITGIDDLYGEPVVSVKGSTSSIYLHEQFVRHEEVASVEEGLKLLADGKVIAMVYDLPILRYEINANFAHQLRVLPQTFLRQDYGIALPPNDPTRELLNQQILNLIDTDEWQQIKDRYLGVTK</sequence>
<feature type="transmembrane region" description="Helical" evidence="10">
    <location>
        <begin position="12"/>
        <end position="31"/>
    </location>
</feature>
<feature type="transmembrane region" description="Helical" evidence="10">
    <location>
        <begin position="187"/>
        <end position="207"/>
    </location>
</feature>
<evidence type="ECO:0000256" key="1">
    <source>
        <dbReference type="ARBA" id="ARBA00004141"/>
    </source>
</evidence>
<comment type="subcellular location">
    <subcellularLocation>
        <location evidence="1">Membrane</location>
        <topology evidence="1">Multi-pass membrane protein</topology>
    </subcellularLocation>
</comment>
<keyword evidence="4 10" id="KW-1133">Transmembrane helix</keyword>
<dbReference type="Gene3D" id="1.10.287.70">
    <property type="match status" value="1"/>
</dbReference>
<evidence type="ECO:0000259" key="11">
    <source>
        <dbReference type="SMART" id="SM00062"/>
    </source>
</evidence>
<dbReference type="EMBL" id="SHLY01000007">
    <property type="protein sequence ID" value="TAA41776.1"/>
    <property type="molecule type" value="Genomic_DNA"/>
</dbReference>
<gene>
    <name evidence="13" type="ORF">EXY25_16190</name>
</gene>
<dbReference type="PROSITE" id="PS51257">
    <property type="entry name" value="PROKAR_LIPOPROTEIN"/>
    <property type="match status" value="1"/>
</dbReference>
<evidence type="ECO:0000256" key="5">
    <source>
        <dbReference type="ARBA" id="ARBA00023065"/>
    </source>
</evidence>
<dbReference type="Gene3D" id="3.40.190.10">
    <property type="entry name" value="Periplasmic binding protein-like II"/>
    <property type="match status" value="2"/>
</dbReference>
<name>A0ABY1WLT5_9GAMM</name>
<keyword evidence="8" id="KW-0325">Glycoprotein</keyword>
<feature type="domain" description="Solute-binding protein family 3/N-terminal" evidence="11">
    <location>
        <begin position="45"/>
        <end position="372"/>
    </location>
</feature>
<dbReference type="RefSeq" id="WP_130567674.1">
    <property type="nucleotide sequence ID" value="NZ_SHLY01000007.1"/>
</dbReference>
<keyword evidence="6 10" id="KW-0472">Membrane</keyword>
<evidence type="ECO:0000259" key="12">
    <source>
        <dbReference type="SMART" id="SM00079"/>
    </source>
</evidence>
<feature type="transmembrane region" description="Helical" evidence="10">
    <location>
        <begin position="219"/>
        <end position="240"/>
    </location>
</feature>
<dbReference type="SMART" id="SM00079">
    <property type="entry name" value="PBPe"/>
    <property type="match status" value="1"/>
</dbReference>
<keyword evidence="5" id="KW-0406">Ion transport</keyword>
<evidence type="ECO:0000256" key="7">
    <source>
        <dbReference type="ARBA" id="ARBA00023170"/>
    </source>
</evidence>
<keyword evidence="2" id="KW-0813">Transport</keyword>
<evidence type="ECO:0000256" key="8">
    <source>
        <dbReference type="ARBA" id="ARBA00023180"/>
    </source>
</evidence>
<reference evidence="14" key="1">
    <citation type="submission" date="2019-02" db="EMBL/GenBank/DDBJ databases">
        <title>Draft genome sequence of Muricauda sp. 176CP4-71.</title>
        <authorList>
            <person name="Park J.-S."/>
        </authorList>
    </citation>
    <scope>NUCLEOTIDE SEQUENCE [LARGE SCALE GENOMIC DNA]</scope>
    <source>
        <strain evidence="14">176GS2-150</strain>
    </source>
</reference>
<comment type="caution">
    <text evidence="13">The sequence shown here is derived from an EMBL/GenBank/DDBJ whole genome shotgun (WGS) entry which is preliminary data.</text>
</comment>
<keyword evidence="14" id="KW-1185">Reference proteome</keyword>
<dbReference type="Proteomes" id="UP000292544">
    <property type="component" value="Unassembled WGS sequence"/>
</dbReference>
<keyword evidence="7" id="KW-0675">Receptor</keyword>
<dbReference type="SUPFAM" id="SSF53850">
    <property type="entry name" value="Periplasmic binding protein-like II"/>
    <property type="match status" value="1"/>
</dbReference>
<keyword evidence="3 10" id="KW-0812">Transmembrane</keyword>
<evidence type="ECO:0000256" key="2">
    <source>
        <dbReference type="ARBA" id="ARBA00022448"/>
    </source>
</evidence>
<evidence type="ECO:0000256" key="9">
    <source>
        <dbReference type="ARBA" id="ARBA00023303"/>
    </source>
</evidence>
<dbReference type="SUPFAM" id="SSF81324">
    <property type="entry name" value="Voltage-gated potassium channels"/>
    <property type="match status" value="1"/>
</dbReference>
<evidence type="ECO:0000313" key="13">
    <source>
        <dbReference type="EMBL" id="TAA41776.1"/>
    </source>
</evidence>
<dbReference type="InterPro" id="IPR001320">
    <property type="entry name" value="Iontro_rcpt_C"/>
</dbReference>
<evidence type="ECO:0000256" key="3">
    <source>
        <dbReference type="ARBA" id="ARBA00022692"/>
    </source>
</evidence>
<dbReference type="PANTHER" id="PTHR18966">
    <property type="entry name" value="IONOTROPIC GLUTAMATE RECEPTOR"/>
    <property type="match status" value="1"/>
</dbReference>
<evidence type="ECO:0000256" key="6">
    <source>
        <dbReference type="ARBA" id="ARBA00023136"/>
    </source>
</evidence>
<evidence type="ECO:0000256" key="10">
    <source>
        <dbReference type="SAM" id="Phobius"/>
    </source>
</evidence>
<feature type="transmembrane region" description="Helical" evidence="10">
    <location>
        <begin position="154"/>
        <end position="175"/>
    </location>
</feature>
<dbReference type="SMART" id="SM00062">
    <property type="entry name" value="PBPb"/>
    <property type="match status" value="1"/>
</dbReference>
<dbReference type="InterPro" id="IPR001638">
    <property type="entry name" value="Solute-binding_3/MltF_N"/>
</dbReference>
<protein>
    <submittedName>
        <fullName evidence="13">Transporter substrate-binding domain-containing protein</fullName>
    </submittedName>
</protein>
<dbReference type="Pfam" id="PF00060">
    <property type="entry name" value="Lig_chan"/>
    <property type="match status" value="1"/>
</dbReference>
<dbReference type="InterPro" id="IPR015683">
    <property type="entry name" value="Ionotropic_Glu_rcpt"/>
</dbReference>
<evidence type="ECO:0000256" key="4">
    <source>
        <dbReference type="ARBA" id="ARBA00022989"/>
    </source>
</evidence>
<dbReference type="Pfam" id="PF00497">
    <property type="entry name" value="SBP_bac_3"/>
    <property type="match status" value="1"/>
</dbReference>
<accession>A0ABY1WLT5</accession>
<evidence type="ECO:0000313" key="14">
    <source>
        <dbReference type="Proteomes" id="UP000292544"/>
    </source>
</evidence>